<dbReference type="EMBL" id="JAGSYN010000054">
    <property type="protein sequence ID" value="KAG7665027.1"/>
    <property type="molecule type" value="Genomic_DNA"/>
</dbReference>
<dbReference type="PROSITE" id="PS50862">
    <property type="entry name" value="AA_TRNA_LIGASE_II"/>
    <property type="match status" value="1"/>
</dbReference>
<evidence type="ECO:0000256" key="1">
    <source>
        <dbReference type="ARBA" id="ARBA00022598"/>
    </source>
</evidence>
<dbReference type="Pfam" id="PF00152">
    <property type="entry name" value="tRNA-synt_2"/>
    <property type="match status" value="1"/>
</dbReference>
<evidence type="ECO:0000256" key="4">
    <source>
        <dbReference type="ARBA" id="ARBA00030563"/>
    </source>
</evidence>
<keyword evidence="7" id="KW-1185">Reference proteome</keyword>
<evidence type="ECO:0000256" key="2">
    <source>
        <dbReference type="ARBA" id="ARBA00022741"/>
    </source>
</evidence>
<keyword evidence="2" id="KW-0547">Nucleotide-binding</keyword>
<dbReference type="GO" id="GO:0005739">
    <property type="term" value="C:mitochondrion"/>
    <property type="evidence" value="ECO:0007669"/>
    <property type="project" value="TreeGrafter"/>
</dbReference>
<dbReference type="GO" id="GO:0005524">
    <property type="term" value="F:ATP binding"/>
    <property type="evidence" value="ECO:0007669"/>
    <property type="project" value="InterPro"/>
</dbReference>
<proteinExistence type="predicted"/>
<protein>
    <recommendedName>
        <fullName evidence="4">Lysyl-tRNA synthetase</fullName>
    </recommendedName>
</protein>
<feature type="domain" description="Aminoacyl-transfer RNA synthetases class-II family profile" evidence="5">
    <location>
        <begin position="214"/>
        <end position="536"/>
    </location>
</feature>
<evidence type="ECO:0000259" key="5">
    <source>
        <dbReference type="PROSITE" id="PS50862"/>
    </source>
</evidence>
<dbReference type="InterPro" id="IPR004364">
    <property type="entry name" value="Aa-tRNA-synt_II"/>
</dbReference>
<sequence>MIRNRLISIIYRNSRRRISIRYNSTTNNSTSTELTYATRKQQIQQQSNDVNYPRIDTIRNKYNDDSIRLRIDQFVNKFNQYDFTQLPNKRTNEFYIIEGKISSIRKSGRAMYFIDLFQDNHKLQIMATNKLMNLTKDDFDNHHHLFKVGDYISCIGSASITNAGELTLKLIKPIEMLTPCLRQIPNRLTHKHIINNRRVLNYLVNSDSKLPIIIKSKLIQSIRQFFLNHQFLEVNTPILSGEGTGANATPFITHSKFAAPSDSTNPPPLQLRVAPELWLKKLVISGFERIFEIGTNFRNEGLDSTHNPEFTSCEFYQSFTSLSELMKLTQDLFSFIYTDLKQQGFNVDHIQPFTTEFPKYEFIPTLESKTGIPFPREITESSLIQYHNQLKLPVPGNTNPIALLDNLSEIYLESISTTIPNTPIFIYNQPEIMSPLAKSTTDSQGRPISSRFELFINGKEFVNAYEEENNPKRQFEKFELQQNAKNQFHDDEMLLPDWEYVKAMEYGLPPTGGWGCGIDRLAMLISKVDRIDSVLPFGNLRDVQKQ</sequence>
<accession>A0A8J5URZ0</accession>
<dbReference type="AlphaFoldDB" id="A0A8J5URZ0"/>
<dbReference type="RefSeq" id="XP_049265259.1">
    <property type="nucleotide sequence ID" value="XM_049405087.1"/>
</dbReference>
<evidence type="ECO:0000313" key="6">
    <source>
        <dbReference type="EMBL" id="KAG7665027.1"/>
    </source>
</evidence>
<dbReference type="GO" id="GO:0000049">
    <property type="term" value="F:tRNA binding"/>
    <property type="evidence" value="ECO:0007669"/>
    <property type="project" value="TreeGrafter"/>
</dbReference>
<gene>
    <name evidence="6" type="ORF">J8A68_001434</name>
</gene>
<reference evidence="6 7" key="1">
    <citation type="journal article" date="2021" name="DNA Res.">
        <title>Genome analysis of Candida subhashii reveals its hybrid nature and dual mitochondrial genome conformations.</title>
        <authorList>
            <person name="Mixao V."/>
            <person name="Hegedusova E."/>
            <person name="Saus E."/>
            <person name="Pryszcz L.P."/>
            <person name="Cillingova A."/>
            <person name="Nosek J."/>
            <person name="Gabaldon T."/>
        </authorList>
    </citation>
    <scope>NUCLEOTIDE SEQUENCE [LARGE SCALE GENOMIC DNA]</scope>
    <source>
        <strain evidence="6 7">CBS 10753</strain>
    </source>
</reference>
<dbReference type="GO" id="GO:0070154">
    <property type="term" value="P:mitochondrial lysyl-tRNA aminoacylation"/>
    <property type="evidence" value="ECO:0007669"/>
    <property type="project" value="TreeGrafter"/>
</dbReference>
<evidence type="ECO:0000256" key="3">
    <source>
        <dbReference type="ARBA" id="ARBA00022840"/>
    </source>
</evidence>
<dbReference type="OrthoDB" id="21243at2759"/>
<dbReference type="Proteomes" id="UP000694255">
    <property type="component" value="Unassembled WGS sequence"/>
</dbReference>
<comment type="caution">
    <text evidence="6">The sequence shown here is derived from an EMBL/GenBank/DDBJ whole genome shotgun (WGS) entry which is preliminary data.</text>
</comment>
<dbReference type="Pfam" id="PF01336">
    <property type="entry name" value="tRNA_anti-codon"/>
    <property type="match status" value="1"/>
</dbReference>
<organism evidence="6 7">
    <name type="scientific">[Candida] subhashii</name>
    <dbReference type="NCBI Taxonomy" id="561895"/>
    <lineage>
        <taxon>Eukaryota</taxon>
        <taxon>Fungi</taxon>
        <taxon>Dikarya</taxon>
        <taxon>Ascomycota</taxon>
        <taxon>Saccharomycotina</taxon>
        <taxon>Pichiomycetes</taxon>
        <taxon>Debaryomycetaceae</taxon>
        <taxon>Spathaspora</taxon>
    </lineage>
</organism>
<dbReference type="InterPro" id="IPR044136">
    <property type="entry name" value="Lys-tRNA-ligase_II_N"/>
</dbReference>
<dbReference type="PANTHER" id="PTHR42918:SF5">
    <property type="entry name" value="LYSINE--TRNA LIGASE, MITOCHONDRIAL"/>
    <property type="match status" value="1"/>
</dbReference>
<keyword evidence="3" id="KW-0067">ATP-binding</keyword>
<dbReference type="GeneID" id="73468235"/>
<name>A0A8J5URZ0_9ASCO</name>
<dbReference type="CDD" id="cd04322">
    <property type="entry name" value="LysRS_N"/>
    <property type="match status" value="1"/>
</dbReference>
<dbReference type="InterPro" id="IPR006195">
    <property type="entry name" value="aa-tRNA-synth_II"/>
</dbReference>
<dbReference type="GO" id="GO:0004824">
    <property type="term" value="F:lysine-tRNA ligase activity"/>
    <property type="evidence" value="ECO:0007669"/>
    <property type="project" value="TreeGrafter"/>
</dbReference>
<dbReference type="PANTHER" id="PTHR42918">
    <property type="entry name" value="LYSYL-TRNA SYNTHETASE"/>
    <property type="match status" value="1"/>
</dbReference>
<evidence type="ECO:0000313" key="7">
    <source>
        <dbReference type="Proteomes" id="UP000694255"/>
    </source>
</evidence>
<dbReference type="InterPro" id="IPR004365">
    <property type="entry name" value="NA-bd_OB_tRNA"/>
</dbReference>
<keyword evidence="1" id="KW-0436">Ligase</keyword>